<reference evidence="3" key="2">
    <citation type="submission" date="2018-10" db="UniProtKB">
        <authorList>
            <consortium name="EnsemblPlants"/>
        </authorList>
    </citation>
    <scope>IDENTIFICATION</scope>
</reference>
<dbReference type="SMR" id="A0A3B6HX80"/>
<dbReference type="Gramene" id="TraesLAC4A03G02061200.2">
    <property type="protein sequence ID" value="TraesLAC4A03G02061200.2"/>
    <property type="gene ID" value="TraesLAC4A03G02061200"/>
</dbReference>
<dbReference type="Gramene" id="TraesJAG4A03G02108620.1">
    <property type="protein sequence ID" value="TraesJAG4A03G02108620.1"/>
    <property type="gene ID" value="TraesJAG4A03G02108620"/>
</dbReference>
<dbReference type="OrthoDB" id="1924603at2759"/>
<dbReference type="PANTHER" id="PTHR31016:SF5">
    <property type="entry name" value="EXPRESSED PROTEIN"/>
    <property type="match status" value="1"/>
</dbReference>
<dbReference type="Gramene" id="TraesNOR4A03G02129290.2">
    <property type="protein sequence ID" value="TraesNOR4A03G02129290.2"/>
    <property type="gene ID" value="TraesNOR4A03G02129290"/>
</dbReference>
<feature type="region of interest" description="Disordered" evidence="2">
    <location>
        <begin position="1"/>
        <end position="32"/>
    </location>
</feature>
<feature type="region of interest" description="Disordered" evidence="2">
    <location>
        <begin position="151"/>
        <end position="171"/>
    </location>
</feature>
<dbReference type="OMA" id="ESPMDGP"/>
<keyword evidence="1" id="KW-0175">Coiled coil</keyword>
<sequence>MAYRRKQQGPVASDDRRTPQPQSLAASSYNYTSMDSMREPKVGLWGALARKAKGILDEDAAAHKFDDHGKVQSATRKPNLSDGAQAPQSRWSFDSYGGTERSEPWKRSEALATSVNQFGGRIRNALEEGLIIVDNKTSNIIEETKKIQIRRKPNSSSLHMQNPAADAFPPPSFTLNKAEAAQETQLKASRDVANVMAAKAKLVLRELKTVKADLAFAKQRCTQLEEENKMLRGTKQKGVKIEEDDDLIRMQLETLLAEKSRLAQENSMYARENRFLREIVDFHQFAAHNIVSFGDGNMKDSKLEEDTNRAYTENMFPVVEAYLAQEEVSPVPSRPDSPILSPGESSSPVSIISVDNAANSPRNALKPNELVPDKD</sequence>
<evidence type="ECO:0000313" key="3">
    <source>
        <dbReference type="EnsemblPlants" id="TraesCS4A02G192700.1"/>
    </source>
</evidence>
<keyword evidence="4" id="KW-1185">Reference proteome</keyword>
<gene>
    <name evidence="3" type="primary">LOC123086447</name>
</gene>
<accession>A0A3B6HX80</accession>
<dbReference type="AlphaFoldDB" id="A0A3B6HX80"/>
<evidence type="ECO:0000313" key="4">
    <source>
        <dbReference type="Proteomes" id="UP000019116"/>
    </source>
</evidence>
<feature type="region of interest" description="Disordered" evidence="2">
    <location>
        <begin position="63"/>
        <end position="107"/>
    </location>
</feature>
<dbReference type="Gramene" id="TraesWEE_scaffold_019006_01G000200.1">
    <property type="protein sequence ID" value="TraesWEE_scaffold_019006_01G000200.1"/>
    <property type="gene ID" value="TraesWEE_scaffold_019006_01G000200"/>
</dbReference>
<feature type="region of interest" description="Disordered" evidence="2">
    <location>
        <begin position="327"/>
        <end position="375"/>
    </location>
</feature>
<dbReference type="PaxDb" id="4565-Traes_4AL_E2E196894.1"/>
<organism evidence="3">
    <name type="scientific">Triticum aestivum</name>
    <name type="common">Wheat</name>
    <dbReference type="NCBI Taxonomy" id="4565"/>
    <lineage>
        <taxon>Eukaryota</taxon>
        <taxon>Viridiplantae</taxon>
        <taxon>Streptophyta</taxon>
        <taxon>Embryophyta</taxon>
        <taxon>Tracheophyta</taxon>
        <taxon>Spermatophyta</taxon>
        <taxon>Magnoliopsida</taxon>
        <taxon>Liliopsida</taxon>
        <taxon>Poales</taxon>
        <taxon>Poaceae</taxon>
        <taxon>BOP clade</taxon>
        <taxon>Pooideae</taxon>
        <taxon>Triticodae</taxon>
        <taxon>Triticeae</taxon>
        <taxon>Triticinae</taxon>
        <taxon>Triticum</taxon>
    </lineage>
</organism>
<dbReference type="Gramene" id="TraesCS4A02G192700.1">
    <property type="protein sequence ID" value="TraesCS4A02G192700.1"/>
    <property type="gene ID" value="TraesCS4A02G192700"/>
</dbReference>
<reference evidence="3" key="1">
    <citation type="submission" date="2018-08" db="EMBL/GenBank/DDBJ databases">
        <authorList>
            <person name="Rossello M."/>
        </authorList>
    </citation>
    <scope>NUCLEOTIDE SEQUENCE [LARGE SCALE GENOMIC DNA]</scope>
    <source>
        <strain evidence="3">cv. Chinese Spring</strain>
    </source>
</reference>
<protein>
    <submittedName>
        <fullName evidence="3">Uncharacterized protein</fullName>
    </submittedName>
</protein>
<proteinExistence type="predicted"/>
<dbReference type="Gramene" id="TraesLAC4A03G02061200.1">
    <property type="protein sequence ID" value="TraesLAC4A03G02061200.1"/>
    <property type="gene ID" value="TraesLAC4A03G02061200"/>
</dbReference>
<dbReference type="Proteomes" id="UP000019116">
    <property type="component" value="Chromosome 4A"/>
</dbReference>
<dbReference type="KEGG" id="taes:123086447"/>
<evidence type="ECO:0000256" key="2">
    <source>
        <dbReference type="SAM" id="MobiDB-lite"/>
    </source>
</evidence>
<dbReference type="Gramene" id="TraesMAC4A03G02106830.1">
    <property type="protein sequence ID" value="TraesMAC4A03G02106830.1"/>
    <property type="gene ID" value="TraesMAC4A03G02106830"/>
</dbReference>
<dbReference type="EnsemblPlants" id="TraesCS4A02G192700.1">
    <property type="protein sequence ID" value="TraesCS4A02G192700.1"/>
    <property type="gene ID" value="TraesCS4A02G192700"/>
</dbReference>
<dbReference type="Gramene" id="TraesNOR4A03G02129290.1">
    <property type="protein sequence ID" value="TraesNOR4A03G02129290.1"/>
    <property type="gene ID" value="TraesNOR4A03G02129290"/>
</dbReference>
<dbReference type="PANTHER" id="PTHR31016">
    <property type="entry name" value="OS04G0228100 PROTEIN"/>
    <property type="match status" value="1"/>
</dbReference>
<evidence type="ECO:0000256" key="1">
    <source>
        <dbReference type="SAM" id="Coils"/>
    </source>
</evidence>
<feature type="coiled-coil region" evidence="1">
    <location>
        <begin position="207"/>
        <end position="272"/>
    </location>
</feature>
<dbReference type="Gramene" id="TraesRN4A0100526300.1">
    <property type="protein sequence ID" value="TraesRN4A0100526300.1"/>
    <property type="gene ID" value="TraesRN4A0100526300"/>
</dbReference>
<dbReference type="Gramene" id="TraesCS4A03G0516500.1">
    <property type="protein sequence ID" value="TraesCS4A03G0516500.1.CDS"/>
    <property type="gene ID" value="TraesCS4A03G0516500"/>
</dbReference>
<feature type="compositionally biased region" description="Polar residues" evidence="2">
    <location>
        <begin position="19"/>
        <end position="32"/>
    </location>
</feature>
<dbReference type="RefSeq" id="XP_044364146.1">
    <property type="nucleotide sequence ID" value="XM_044508211.1"/>
</dbReference>
<dbReference type="GeneID" id="123086447"/>
<name>A0A3B6HX80_WHEAT</name>
<dbReference type="Gramene" id="TraesJAG4A03G02108620.2">
    <property type="protein sequence ID" value="TraesJAG4A03G02108620.2"/>
    <property type="gene ID" value="TraesJAG4A03G02108620"/>
</dbReference>